<evidence type="ECO:0000313" key="10">
    <source>
        <dbReference type="Proteomes" id="UP000631034"/>
    </source>
</evidence>
<dbReference type="InterPro" id="IPR050721">
    <property type="entry name" value="Trk_Ktr_HKT_K-transport"/>
</dbReference>
<dbReference type="GO" id="GO:0005886">
    <property type="term" value="C:plasma membrane"/>
    <property type="evidence" value="ECO:0007669"/>
    <property type="project" value="InterPro"/>
</dbReference>
<gene>
    <name evidence="9" type="primary">trkA</name>
    <name evidence="9" type="ORF">IHV25_08650</name>
</gene>
<keyword evidence="4" id="KW-0630">Potassium</keyword>
<accession>A0A8J6YNE3</accession>
<proteinExistence type="predicted"/>
<feature type="domain" description="RCK N-terminal" evidence="7">
    <location>
        <begin position="1"/>
        <end position="119"/>
    </location>
</feature>
<dbReference type="InterPro" id="IPR003148">
    <property type="entry name" value="RCK_N"/>
</dbReference>
<evidence type="ECO:0000259" key="7">
    <source>
        <dbReference type="PROSITE" id="PS51201"/>
    </source>
</evidence>
<dbReference type="InterPro" id="IPR006036">
    <property type="entry name" value="K_uptake_TrkA"/>
</dbReference>
<dbReference type="Gene3D" id="3.40.50.720">
    <property type="entry name" value="NAD(P)-binding Rossmann-like Domain"/>
    <property type="match status" value="2"/>
</dbReference>
<comment type="caution">
    <text evidence="9">The sequence shown here is derived from an EMBL/GenBank/DDBJ whole genome shotgun (WGS) entry which is preliminary data.</text>
</comment>
<dbReference type="GO" id="GO:0015079">
    <property type="term" value="F:potassium ion transmembrane transporter activity"/>
    <property type="evidence" value="ECO:0007669"/>
    <property type="project" value="InterPro"/>
</dbReference>
<dbReference type="Gene3D" id="3.30.70.1450">
    <property type="entry name" value="Regulator of K+ conductance, C-terminal domain"/>
    <property type="match status" value="2"/>
</dbReference>
<feature type="domain" description="RCK C-terminal" evidence="8">
    <location>
        <begin position="373"/>
        <end position="454"/>
    </location>
</feature>
<evidence type="ECO:0000256" key="2">
    <source>
        <dbReference type="ARBA" id="ARBA00022448"/>
    </source>
</evidence>
<feature type="domain" description="RCK N-terminal" evidence="7">
    <location>
        <begin position="233"/>
        <end position="353"/>
    </location>
</feature>
<dbReference type="PANTHER" id="PTHR43833">
    <property type="entry name" value="POTASSIUM CHANNEL PROTEIN 2-RELATED-RELATED"/>
    <property type="match status" value="1"/>
</dbReference>
<dbReference type="InterPro" id="IPR036721">
    <property type="entry name" value="RCK_C_sf"/>
</dbReference>
<dbReference type="NCBIfam" id="NF007030">
    <property type="entry name" value="PRK09496.1-1"/>
    <property type="match status" value="1"/>
</dbReference>
<keyword evidence="2" id="KW-0813">Transport</keyword>
<dbReference type="PRINTS" id="PR00335">
    <property type="entry name" value="KUPTAKETRKA"/>
</dbReference>
<evidence type="ECO:0000256" key="6">
    <source>
        <dbReference type="ARBA" id="ARBA00023065"/>
    </source>
</evidence>
<dbReference type="PROSITE" id="PS51201">
    <property type="entry name" value="RCK_N"/>
    <property type="match status" value="2"/>
</dbReference>
<dbReference type="PROSITE" id="PS51202">
    <property type="entry name" value="RCK_C"/>
    <property type="match status" value="2"/>
</dbReference>
<evidence type="ECO:0000313" key="9">
    <source>
        <dbReference type="EMBL" id="MBE1237715.1"/>
    </source>
</evidence>
<dbReference type="EMBL" id="JACZHT010000006">
    <property type="protein sequence ID" value="MBE1237715.1"/>
    <property type="molecule type" value="Genomic_DNA"/>
</dbReference>
<dbReference type="Pfam" id="PF02080">
    <property type="entry name" value="TrkA_C"/>
    <property type="match status" value="2"/>
</dbReference>
<protein>
    <recommendedName>
        <fullName evidence="1">Trk system potassium uptake protein TrkA</fullName>
    </recommendedName>
</protein>
<organism evidence="9 10">
    <name type="scientific">Phaeovibrio sulfidiphilus</name>
    <dbReference type="NCBI Taxonomy" id="1220600"/>
    <lineage>
        <taxon>Bacteria</taxon>
        <taxon>Pseudomonadati</taxon>
        <taxon>Pseudomonadota</taxon>
        <taxon>Alphaproteobacteria</taxon>
        <taxon>Rhodospirillales</taxon>
        <taxon>Rhodospirillaceae</taxon>
        <taxon>Phaeovibrio</taxon>
    </lineage>
</organism>
<evidence type="ECO:0000256" key="4">
    <source>
        <dbReference type="ARBA" id="ARBA00022958"/>
    </source>
</evidence>
<evidence type="ECO:0000256" key="3">
    <source>
        <dbReference type="ARBA" id="ARBA00022538"/>
    </source>
</evidence>
<evidence type="ECO:0000256" key="5">
    <source>
        <dbReference type="ARBA" id="ARBA00023027"/>
    </source>
</evidence>
<dbReference type="Pfam" id="PF02254">
    <property type="entry name" value="TrkA_N"/>
    <property type="match status" value="2"/>
</dbReference>
<feature type="domain" description="RCK C-terminal" evidence="8">
    <location>
        <begin position="144"/>
        <end position="229"/>
    </location>
</feature>
<dbReference type="InterPro" id="IPR006037">
    <property type="entry name" value="RCK_C"/>
</dbReference>
<dbReference type="SUPFAM" id="SSF116726">
    <property type="entry name" value="TrkA C-terminal domain-like"/>
    <property type="match status" value="2"/>
</dbReference>
<evidence type="ECO:0000256" key="1">
    <source>
        <dbReference type="ARBA" id="ARBA00017378"/>
    </source>
</evidence>
<dbReference type="NCBIfam" id="NF007031">
    <property type="entry name" value="PRK09496.1-2"/>
    <property type="match status" value="1"/>
</dbReference>
<keyword evidence="10" id="KW-1185">Reference proteome</keyword>
<keyword evidence="3" id="KW-0633">Potassium transport</keyword>
<dbReference type="NCBIfam" id="NF007039">
    <property type="entry name" value="PRK09496.3-2"/>
    <property type="match status" value="1"/>
</dbReference>
<dbReference type="SUPFAM" id="SSF51735">
    <property type="entry name" value="NAD(P)-binding Rossmann-fold domains"/>
    <property type="match status" value="2"/>
</dbReference>
<dbReference type="NCBIfam" id="NF007032">
    <property type="entry name" value="PRK09496.1-4"/>
    <property type="match status" value="1"/>
</dbReference>
<dbReference type="Proteomes" id="UP000631034">
    <property type="component" value="Unassembled WGS sequence"/>
</dbReference>
<dbReference type="InterPro" id="IPR036291">
    <property type="entry name" value="NAD(P)-bd_dom_sf"/>
</dbReference>
<dbReference type="AlphaFoldDB" id="A0A8J6YNE3"/>
<dbReference type="RefSeq" id="WP_192534715.1">
    <property type="nucleotide sequence ID" value="NZ_JACZHT010000006.1"/>
</dbReference>
<reference evidence="9" key="1">
    <citation type="submission" date="2020-10" db="EMBL/GenBank/DDBJ databases">
        <title>Genome sequence of the unusual species of purple photosynthetic bacteria, Phaeovibrio sulfidiphilus DSM 23193, type strain.</title>
        <authorList>
            <person name="Kyndt J.A."/>
            <person name="Meyer T.E."/>
        </authorList>
    </citation>
    <scope>NUCLEOTIDE SEQUENCE</scope>
    <source>
        <strain evidence="9">DSM 23193</strain>
    </source>
</reference>
<keyword evidence="5" id="KW-0520">NAD</keyword>
<keyword evidence="6" id="KW-0406">Ion transport</keyword>
<name>A0A8J6YNE3_9PROT</name>
<evidence type="ECO:0000259" key="8">
    <source>
        <dbReference type="PROSITE" id="PS51202"/>
    </source>
</evidence>
<dbReference type="PANTHER" id="PTHR43833:SF5">
    <property type="entry name" value="TRK SYSTEM POTASSIUM UPTAKE PROTEIN TRKA"/>
    <property type="match status" value="1"/>
</dbReference>
<sequence length="459" mass="49661">MKVIICGAGQVGVSIARYLATEDNEVTIVDHRPEPIRAVVDTLDVQAVVGHASLPGVLEQAGAADAEIVIAATRSDETNMVACQIAHALFNVPTKIARIRNQDYLAPHWADLFSRENMPIDVTISPEIEVAEAIARRLKVPGALDVIELADGLVRLVGVRLTESTPVVFTPLRQLTQLFPDLSIIVVAIVRNGRAMVPSADDQMLPGDEAYFVLASSHTRRALALFGHEEPQARRLLILGAGNVGMFLTKSLARDFPRLSWKMVEVSPERAKMVARELHNASPLLVGDVLDPDILREAGVEQAETVIAVTNDDETNVLSSLLAKHCGATRAITLLNKSTYNALVGSLNVDVVVNPRSITVSRILQHVRRGRVHSVHPIYDGFGELIEADALETSPLVGKPLRDINLPAGVILGALVREGETITPCGTTVIQPGDRIILFASAASIRKVERFFSVGVDFF</sequence>